<keyword evidence="1" id="KW-1133">Transmembrane helix</keyword>
<accession>A0A1D7QTY7</accession>
<dbReference type="RefSeq" id="WP_069364545.1">
    <property type="nucleotide sequence ID" value="NZ_CP012502.1"/>
</dbReference>
<evidence type="ECO:0008006" key="4">
    <source>
        <dbReference type="Google" id="ProtNLM"/>
    </source>
</evidence>
<reference evidence="2 3" key="1">
    <citation type="submission" date="2015-08" db="EMBL/GenBank/DDBJ databases">
        <title>The complete genome sequence of Bacillus beveridgei MLTeJB.</title>
        <authorList>
            <person name="Hanson T.E."/>
            <person name="Mesa C."/>
            <person name="Basesman S.M."/>
            <person name="Oremland R.S."/>
        </authorList>
    </citation>
    <scope>NUCLEOTIDE SEQUENCE [LARGE SCALE GENOMIC DNA]</scope>
    <source>
        <strain evidence="2 3">MLTeJB</strain>
    </source>
</reference>
<protein>
    <recommendedName>
        <fullName evidence="4">Zincin peptidase</fullName>
    </recommendedName>
</protein>
<evidence type="ECO:0000313" key="2">
    <source>
        <dbReference type="EMBL" id="AOM82457.1"/>
    </source>
</evidence>
<evidence type="ECO:0000313" key="3">
    <source>
        <dbReference type="Proteomes" id="UP000094463"/>
    </source>
</evidence>
<feature type="transmembrane region" description="Helical" evidence="1">
    <location>
        <begin position="18"/>
        <end position="40"/>
    </location>
</feature>
<evidence type="ECO:0000256" key="1">
    <source>
        <dbReference type="SAM" id="Phobius"/>
    </source>
</evidence>
<dbReference type="KEGG" id="bbev:BBEV_1088"/>
<keyword evidence="3" id="KW-1185">Reference proteome</keyword>
<feature type="transmembrane region" description="Helical" evidence="1">
    <location>
        <begin position="52"/>
        <end position="75"/>
    </location>
</feature>
<feature type="transmembrane region" description="Helical" evidence="1">
    <location>
        <begin position="133"/>
        <end position="150"/>
    </location>
</feature>
<dbReference type="Pfam" id="PF11667">
    <property type="entry name" value="DUF3267"/>
    <property type="match status" value="1"/>
</dbReference>
<dbReference type="AlphaFoldDB" id="A0A1D7QTY7"/>
<sequence>MNCLKTISVERDFGKGRLILTSVIFSGIYFLLFFTLFRTFLPSVPLIDYGPFFLILVMALVVPVHLIMHCLPLWLSGTKAICGIRKDQWPYLYYSFDQSISKHISITSTVLPAIVITISSIVGVILFPQYIHYIALVSALNAGLCVFDMLNFKQICMISKQCLIEEHRDGFYILRPIRYEEAN</sequence>
<proteinExistence type="predicted"/>
<gene>
    <name evidence="2" type="ORF">BBEV_1088</name>
</gene>
<keyword evidence="1" id="KW-0472">Membrane</keyword>
<dbReference type="Proteomes" id="UP000094463">
    <property type="component" value="Chromosome"/>
</dbReference>
<dbReference type="EMBL" id="CP012502">
    <property type="protein sequence ID" value="AOM82457.1"/>
    <property type="molecule type" value="Genomic_DNA"/>
</dbReference>
<dbReference type="InterPro" id="IPR021683">
    <property type="entry name" value="DUF3267"/>
</dbReference>
<name>A0A1D7QTY7_9BACI</name>
<organism evidence="2 3">
    <name type="scientific">Salisediminibacterium beveridgei</name>
    <dbReference type="NCBI Taxonomy" id="632773"/>
    <lineage>
        <taxon>Bacteria</taxon>
        <taxon>Bacillati</taxon>
        <taxon>Bacillota</taxon>
        <taxon>Bacilli</taxon>
        <taxon>Bacillales</taxon>
        <taxon>Bacillaceae</taxon>
        <taxon>Salisediminibacterium</taxon>
    </lineage>
</organism>
<dbReference type="OrthoDB" id="2360495at2"/>
<feature type="transmembrane region" description="Helical" evidence="1">
    <location>
        <begin position="104"/>
        <end position="127"/>
    </location>
</feature>
<dbReference type="STRING" id="632773.BBEV_1088"/>
<keyword evidence="1" id="KW-0812">Transmembrane</keyword>